<name>A0AAD6GDT8_9EURO</name>
<dbReference type="AlphaFoldDB" id="A0AAD6GDT8"/>
<evidence type="ECO:0000256" key="1">
    <source>
        <dbReference type="SAM" id="MobiDB-lite"/>
    </source>
</evidence>
<keyword evidence="2" id="KW-0812">Transmembrane</keyword>
<evidence type="ECO:0000256" key="2">
    <source>
        <dbReference type="SAM" id="Phobius"/>
    </source>
</evidence>
<dbReference type="InterPro" id="IPR028018">
    <property type="entry name" value="DUF4646"/>
</dbReference>
<feature type="transmembrane region" description="Helical" evidence="2">
    <location>
        <begin position="110"/>
        <end position="132"/>
    </location>
</feature>
<organism evidence="3 4">
    <name type="scientific">Penicillium frequentans</name>
    <dbReference type="NCBI Taxonomy" id="3151616"/>
    <lineage>
        <taxon>Eukaryota</taxon>
        <taxon>Fungi</taxon>
        <taxon>Dikarya</taxon>
        <taxon>Ascomycota</taxon>
        <taxon>Pezizomycotina</taxon>
        <taxon>Eurotiomycetes</taxon>
        <taxon>Eurotiomycetidae</taxon>
        <taxon>Eurotiales</taxon>
        <taxon>Aspergillaceae</taxon>
        <taxon>Penicillium</taxon>
    </lineage>
</organism>
<keyword evidence="2" id="KW-1133">Transmembrane helix</keyword>
<feature type="compositionally biased region" description="Basic and acidic residues" evidence="1">
    <location>
        <begin position="1"/>
        <end position="11"/>
    </location>
</feature>
<keyword evidence="2" id="KW-0472">Membrane</keyword>
<protein>
    <submittedName>
        <fullName evidence="3">Uncharacterized protein</fullName>
    </submittedName>
</protein>
<dbReference type="EMBL" id="JAQIZZ010000006">
    <property type="protein sequence ID" value="KAJ5537539.1"/>
    <property type="molecule type" value="Genomic_DNA"/>
</dbReference>
<evidence type="ECO:0000313" key="4">
    <source>
        <dbReference type="Proteomes" id="UP001220324"/>
    </source>
</evidence>
<feature type="region of interest" description="Disordered" evidence="1">
    <location>
        <begin position="1"/>
        <end position="25"/>
    </location>
</feature>
<proteinExistence type="predicted"/>
<accession>A0AAD6GDT8</accession>
<reference evidence="3 4" key="1">
    <citation type="journal article" date="2023" name="IMA Fungus">
        <title>Comparative genomic study of the Penicillium genus elucidates a diverse pangenome and 15 lateral gene transfer events.</title>
        <authorList>
            <person name="Petersen C."/>
            <person name="Sorensen T."/>
            <person name="Nielsen M.R."/>
            <person name="Sondergaard T.E."/>
            <person name="Sorensen J.L."/>
            <person name="Fitzpatrick D.A."/>
            <person name="Frisvad J.C."/>
            <person name="Nielsen K.L."/>
        </authorList>
    </citation>
    <scope>NUCLEOTIDE SEQUENCE [LARGE SCALE GENOMIC DNA]</scope>
    <source>
        <strain evidence="3 4">IBT 35679</strain>
    </source>
</reference>
<dbReference type="Pfam" id="PF15496">
    <property type="entry name" value="DUF4646"/>
    <property type="match status" value="1"/>
</dbReference>
<gene>
    <name evidence="3" type="ORF">N7494_007018</name>
</gene>
<comment type="caution">
    <text evidence="3">The sequence shown here is derived from an EMBL/GenBank/DDBJ whole genome shotgun (WGS) entry which is preliminary data.</text>
</comment>
<sequence>MMSSQGRDRAHGPPPYNPLEGFDDSMHSESKEYLLLPEQADEPGFAVASTLTRGLQVPSRSATCSSGFDYPEELSQHRISEKQWSQFTQVIRDEAKLSRQQWSTVIGKGLGTLAIGGLMVGFFGAIPAVLVARHIRRRKEKRNLISAMEGEQGERLAHHISFWNENFFQPRGLLIRVDLPNELLEDMKDMDLHLEGFEQSDPRARDRAALKARIVIIPVEESAPLSKSDSETTLRAE</sequence>
<evidence type="ECO:0000313" key="3">
    <source>
        <dbReference type="EMBL" id="KAJ5537539.1"/>
    </source>
</evidence>
<dbReference type="Proteomes" id="UP001220324">
    <property type="component" value="Unassembled WGS sequence"/>
</dbReference>
<keyword evidence="4" id="KW-1185">Reference proteome</keyword>